<feature type="compositionally biased region" description="Basic and acidic residues" evidence="1">
    <location>
        <begin position="19"/>
        <end position="55"/>
    </location>
</feature>
<gene>
    <name evidence="2" type="ORF">XNOV1_A043135</name>
</gene>
<reference evidence="2" key="1">
    <citation type="submission" date="2023-08" db="EMBL/GenBank/DDBJ databases">
        <authorList>
            <person name="Alioto T."/>
            <person name="Alioto T."/>
            <person name="Gomez Garrido J."/>
        </authorList>
    </citation>
    <scope>NUCLEOTIDE SEQUENCE</scope>
</reference>
<evidence type="ECO:0000256" key="1">
    <source>
        <dbReference type="SAM" id="MobiDB-lite"/>
    </source>
</evidence>
<name>A0AAV1H436_XYRNO</name>
<dbReference type="EMBL" id="OY660882">
    <property type="protein sequence ID" value="CAJ1080231.1"/>
    <property type="molecule type" value="Genomic_DNA"/>
</dbReference>
<evidence type="ECO:0000313" key="3">
    <source>
        <dbReference type="Proteomes" id="UP001178508"/>
    </source>
</evidence>
<proteinExistence type="predicted"/>
<organism evidence="2 3">
    <name type="scientific">Xyrichtys novacula</name>
    <name type="common">Pearly razorfish</name>
    <name type="synonym">Hemipteronotus novacula</name>
    <dbReference type="NCBI Taxonomy" id="13765"/>
    <lineage>
        <taxon>Eukaryota</taxon>
        <taxon>Metazoa</taxon>
        <taxon>Chordata</taxon>
        <taxon>Craniata</taxon>
        <taxon>Vertebrata</taxon>
        <taxon>Euteleostomi</taxon>
        <taxon>Actinopterygii</taxon>
        <taxon>Neopterygii</taxon>
        <taxon>Teleostei</taxon>
        <taxon>Neoteleostei</taxon>
        <taxon>Acanthomorphata</taxon>
        <taxon>Eupercaria</taxon>
        <taxon>Labriformes</taxon>
        <taxon>Labridae</taxon>
        <taxon>Xyrichtys</taxon>
    </lineage>
</organism>
<keyword evidence="3" id="KW-1185">Reference proteome</keyword>
<dbReference type="Proteomes" id="UP001178508">
    <property type="component" value="Chromosome 19"/>
</dbReference>
<protein>
    <submittedName>
        <fullName evidence="2">Uncharacterized protein</fullName>
    </submittedName>
</protein>
<evidence type="ECO:0000313" key="2">
    <source>
        <dbReference type="EMBL" id="CAJ1080231.1"/>
    </source>
</evidence>
<feature type="non-terminal residue" evidence="2">
    <location>
        <position position="1"/>
    </location>
</feature>
<feature type="non-terminal residue" evidence="2">
    <location>
        <position position="92"/>
    </location>
</feature>
<feature type="compositionally biased region" description="Basic and acidic residues" evidence="1">
    <location>
        <begin position="64"/>
        <end position="92"/>
    </location>
</feature>
<dbReference type="AlphaFoldDB" id="A0AAV1H436"/>
<sequence>FGSSSHPDLTLLSCLTHFYKTEPMTKREEREKEREAGGKNDEKETQVEESGREFEVEGEEDVQSVERRESRRRNEWRSVDVKDNDKGVKRER</sequence>
<feature type="region of interest" description="Disordered" evidence="1">
    <location>
        <begin position="19"/>
        <end position="92"/>
    </location>
</feature>
<accession>A0AAV1H436</accession>